<dbReference type="InterPro" id="IPR036721">
    <property type="entry name" value="RCK_C_sf"/>
</dbReference>
<dbReference type="Gene3D" id="3.30.70.1450">
    <property type="entry name" value="Regulator of K+ conductance, C-terminal domain"/>
    <property type="match status" value="1"/>
</dbReference>
<keyword evidence="3" id="KW-1185">Reference proteome</keyword>
<dbReference type="GO" id="GO:0006813">
    <property type="term" value="P:potassium ion transport"/>
    <property type="evidence" value="ECO:0007669"/>
    <property type="project" value="InterPro"/>
</dbReference>
<dbReference type="GO" id="GO:0008324">
    <property type="term" value="F:monoatomic cation transmembrane transporter activity"/>
    <property type="evidence" value="ECO:0007669"/>
    <property type="project" value="InterPro"/>
</dbReference>
<sequence>MPPVGWNPVPATDGDREMVDVRRVKLPGVGVLHTFVTDDGGKVGVIAHRSGHSDLITFSDDEDGSDATKVSLRLNEDEAHTLAELLGGTQITESLNALDQIPGLSIDWFTVDYEDYIAGQQLGAPGDRGVVGLTVVAVVRGDSASPAPAPDFKVFPGDTLVVAGTPEKVAKAFALFRTGETAIRAAADAPPGG</sequence>
<dbReference type="EMBL" id="AE016822">
    <property type="protein sequence ID" value="AAT89697.1"/>
    <property type="molecule type" value="Genomic_DNA"/>
</dbReference>
<organism evidence="2 3">
    <name type="scientific">Leifsonia xyli subsp. xyli (strain CTCB07)</name>
    <dbReference type="NCBI Taxonomy" id="281090"/>
    <lineage>
        <taxon>Bacteria</taxon>
        <taxon>Bacillati</taxon>
        <taxon>Actinomycetota</taxon>
        <taxon>Actinomycetes</taxon>
        <taxon>Micrococcales</taxon>
        <taxon>Microbacteriaceae</taxon>
        <taxon>Leifsonia</taxon>
    </lineage>
</organism>
<dbReference type="InterPro" id="IPR058776">
    <property type="entry name" value="KhtT-like_N"/>
</dbReference>
<dbReference type="Proteomes" id="UP000001306">
    <property type="component" value="Chromosome"/>
</dbReference>
<name>Q6AD47_LEIXX</name>
<evidence type="ECO:0000259" key="1">
    <source>
        <dbReference type="PROSITE" id="PS51202"/>
    </source>
</evidence>
<dbReference type="STRING" id="281090.Lxx19820"/>
<dbReference type="Pfam" id="PF25991">
    <property type="entry name" value="KhtT_N"/>
    <property type="match status" value="1"/>
</dbReference>
<dbReference type="KEGG" id="lxx:Lxx19820"/>
<evidence type="ECO:0000313" key="3">
    <source>
        <dbReference type="Proteomes" id="UP000001306"/>
    </source>
</evidence>
<proteinExistence type="predicted"/>
<gene>
    <name evidence="2" type="ordered locus">Lxx19820</name>
</gene>
<dbReference type="Pfam" id="PF02080">
    <property type="entry name" value="TrkA_C"/>
    <property type="match status" value="1"/>
</dbReference>
<dbReference type="InterPro" id="IPR026278">
    <property type="entry name" value="KhtT"/>
</dbReference>
<dbReference type="InterPro" id="IPR006037">
    <property type="entry name" value="RCK_C"/>
</dbReference>
<dbReference type="PIRSF" id="PIRSF005028">
    <property type="entry name" value="KhtT"/>
    <property type="match status" value="1"/>
</dbReference>
<feature type="domain" description="RCK C-terminal" evidence="1">
    <location>
        <begin position="93"/>
        <end position="178"/>
    </location>
</feature>
<evidence type="ECO:0000313" key="2">
    <source>
        <dbReference type="EMBL" id="AAT89697.1"/>
    </source>
</evidence>
<accession>Q6AD47</accession>
<dbReference type="HOGENOM" id="CLU_116143_1_0_11"/>
<dbReference type="SUPFAM" id="SSF116726">
    <property type="entry name" value="TrkA C-terminal domain-like"/>
    <property type="match status" value="1"/>
</dbReference>
<dbReference type="eggNOG" id="COG0490">
    <property type="taxonomic scope" value="Bacteria"/>
</dbReference>
<reference evidence="2 3" key="1">
    <citation type="journal article" date="2004" name="Mol. Plant Microbe Interact.">
        <title>The genome sequence of the Gram-positive sugarcane pathogen Leifsonia xyli subsp. xyli.</title>
        <authorList>
            <person name="Monteiro-Vitorello C.B."/>
            <person name="Camargo L.E.A."/>
            <person name="Van Sluys M.A."/>
            <person name="Kitajima J.P."/>
            <person name="Truffi D."/>
            <person name="do Amaral A.M."/>
            <person name="Harakava R."/>
            <person name="de Oliveira J.C.F."/>
            <person name="Wood D."/>
            <person name="de Oliveira M.C."/>
            <person name="Miyaki C.Y."/>
            <person name="Takita M.A."/>
            <person name="da Silva A.C.R."/>
            <person name="Furlan L.R."/>
            <person name="Carraro D.M."/>
            <person name="Camarotte G."/>
            <person name="Almeida N.F. Jr."/>
            <person name="Carrer H."/>
            <person name="Coutinho L.L."/>
            <person name="El-Dorry H.A."/>
            <person name="Ferro M.I.T."/>
            <person name="Gagliardi P.R."/>
            <person name="Giglioti E."/>
            <person name="Goldman M.H.S."/>
            <person name="Goldman G.H."/>
            <person name="Kimura E.T."/>
            <person name="Ferro E.S."/>
            <person name="Kuramae E.E."/>
            <person name="Lemos E.G.M."/>
            <person name="Lemos M.V.F."/>
            <person name="Mauro S.M.Z."/>
            <person name="Machado M.A."/>
            <person name="Marino C.L."/>
            <person name="Menck C.F."/>
            <person name="Nunes L.R."/>
            <person name="Oliveira R.C."/>
            <person name="Pereira G.G."/>
            <person name="Siqueira W."/>
            <person name="de Souza A.A."/>
            <person name="Tsai S.M."/>
            <person name="Zanca A.S."/>
            <person name="Simpson A.J.G."/>
            <person name="Brumbley S.M."/>
            <person name="Setubal J.C."/>
        </authorList>
    </citation>
    <scope>NUCLEOTIDE SEQUENCE [LARGE SCALE GENOMIC DNA]</scope>
    <source>
        <strain evidence="2 3">CTCB07</strain>
    </source>
</reference>
<dbReference type="PROSITE" id="PS51202">
    <property type="entry name" value="RCK_C"/>
    <property type="match status" value="1"/>
</dbReference>
<protein>
    <recommendedName>
        <fullName evidence="1">RCK C-terminal domain-containing protein</fullName>
    </recommendedName>
</protein>
<dbReference type="AlphaFoldDB" id="Q6AD47"/>